<feature type="transmembrane region" description="Helical" evidence="2">
    <location>
        <begin position="132"/>
        <end position="149"/>
    </location>
</feature>
<comment type="caution">
    <text evidence="3">The sequence shown here is derived from an EMBL/GenBank/DDBJ whole genome shotgun (WGS) entry which is preliminary data.</text>
</comment>
<dbReference type="EMBL" id="JAACJJ010000043">
    <property type="protein sequence ID" value="KAF5315428.1"/>
    <property type="molecule type" value="Genomic_DNA"/>
</dbReference>
<dbReference type="OrthoDB" id="3225366at2759"/>
<accession>A0A8H5B3P3</accession>
<sequence length="291" mass="31391">MSGQSQDTEVVPMRDSRMLASQSTSLNRVSTSRSFATANTQQTKRRPSYEPLYFPKIDTDASQTRDIGYPASHDSSPRVQAIGTFVAPPTPQSVKSPSDPVYPPSINDIDVNKQVPLVAELIHTGWQQISQGIAVSGVLAAIAAQLLQYFRDDATYNGRQSSDGAKTAIIALCYATLFLNIGATILAFVITNKLGALATVAAGRSDRSAISSFDGTEAKLLENFGARTIWKYLIVEWLVTFYAGVLCLVALLLTFVWLQEPSVIGISMTILITLAIIPPTVSLVFGSGTRI</sequence>
<keyword evidence="4" id="KW-1185">Reference proteome</keyword>
<keyword evidence="2" id="KW-0472">Membrane</keyword>
<evidence type="ECO:0000313" key="3">
    <source>
        <dbReference type="EMBL" id="KAF5315428.1"/>
    </source>
</evidence>
<proteinExistence type="predicted"/>
<gene>
    <name evidence="3" type="ORF">D9619_007286</name>
</gene>
<dbReference type="AlphaFoldDB" id="A0A8H5B3P3"/>
<feature type="transmembrane region" description="Helical" evidence="2">
    <location>
        <begin position="264"/>
        <end position="285"/>
    </location>
</feature>
<feature type="compositionally biased region" description="Polar residues" evidence="1">
    <location>
        <begin position="19"/>
        <end position="42"/>
    </location>
</feature>
<feature type="transmembrane region" description="Helical" evidence="2">
    <location>
        <begin position="237"/>
        <end position="258"/>
    </location>
</feature>
<name>A0A8H5B3P3_9AGAR</name>
<keyword evidence="2" id="KW-0812">Transmembrane</keyword>
<feature type="transmembrane region" description="Helical" evidence="2">
    <location>
        <begin position="169"/>
        <end position="190"/>
    </location>
</feature>
<evidence type="ECO:0000256" key="2">
    <source>
        <dbReference type="SAM" id="Phobius"/>
    </source>
</evidence>
<organism evidence="3 4">
    <name type="scientific">Psilocybe cf. subviscida</name>
    <dbReference type="NCBI Taxonomy" id="2480587"/>
    <lineage>
        <taxon>Eukaryota</taxon>
        <taxon>Fungi</taxon>
        <taxon>Dikarya</taxon>
        <taxon>Basidiomycota</taxon>
        <taxon>Agaricomycotina</taxon>
        <taxon>Agaricomycetes</taxon>
        <taxon>Agaricomycetidae</taxon>
        <taxon>Agaricales</taxon>
        <taxon>Agaricineae</taxon>
        <taxon>Strophariaceae</taxon>
        <taxon>Psilocybe</taxon>
    </lineage>
</organism>
<feature type="region of interest" description="Disordered" evidence="1">
    <location>
        <begin position="1"/>
        <end position="55"/>
    </location>
</feature>
<reference evidence="3 4" key="1">
    <citation type="journal article" date="2020" name="ISME J.">
        <title>Uncovering the hidden diversity of litter-decomposition mechanisms in mushroom-forming fungi.</title>
        <authorList>
            <person name="Floudas D."/>
            <person name="Bentzer J."/>
            <person name="Ahren D."/>
            <person name="Johansson T."/>
            <person name="Persson P."/>
            <person name="Tunlid A."/>
        </authorList>
    </citation>
    <scope>NUCLEOTIDE SEQUENCE [LARGE SCALE GENOMIC DNA]</scope>
    <source>
        <strain evidence="3 4">CBS 101986</strain>
    </source>
</reference>
<protein>
    <submittedName>
        <fullName evidence="3">Uncharacterized protein</fullName>
    </submittedName>
</protein>
<evidence type="ECO:0000313" key="4">
    <source>
        <dbReference type="Proteomes" id="UP000567179"/>
    </source>
</evidence>
<dbReference type="Proteomes" id="UP000567179">
    <property type="component" value="Unassembled WGS sequence"/>
</dbReference>
<evidence type="ECO:0000256" key="1">
    <source>
        <dbReference type="SAM" id="MobiDB-lite"/>
    </source>
</evidence>
<keyword evidence="2" id="KW-1133">Transmembrane helix</keyword>